<dbReference type="AlphaFoldDB" id="A0A7I7UGS2"/>
<keyword evidence="2" id="KW-1185">Reference proteome</keyword>
<name>A0A7I7UGS2_MYCPV</name>
<evidence type="ECO:0000313" key="2">
    <source>
        <dbReference type="Proteomes" id="UP000467252"/>
    </source>
</evidence>
<dbReference type="RefSeq" id="WP_163899509.1">
    <property type="nucleotide sequence ID" value="NZ_AP022599.1"/>
</dbReference>
<dbReference type="Proteomes" id="UP000467252">
    <property type="component" value="Chromosome"/>
</dbReference>
<organism evidence="1 2">
    <name type="scientific">Mycolicibacterium pulveris</name>
    <name type="common">Mycobacterium pulveris</name>
    <dbReference type="NCBI Taxonomy" id="36813"/>
    <lineage>
        <taxon>Bacteria</taxon>
        <taxon>Bacillati</taxon>
        <taxon>Actinomycetota</taxon>
        <taxon>Actinomycetes</taxon>
        <taxon>Mycobacteriales</taxon>
        <taxon>Mycobacteriaceae</taxon>
        <taxon>Mycolicibacterium</taxon>
    </lineage>
</organism>
<dbReference type="EMBL" id="AP022599">
    <property type="protein sequence ID" value="BBY80644.1"/>
    <property type="molecule type" value="Genomic_DNA"/>
</dbReference>
<dbReference type="Pfam" id="PF10698">
    <property type="entry name" value="DUF2505"/>
    <property type="match status" value="1"/>
</dbReference>
<protein>
    <recommendedName>
        <fullName evidence="3">DUF2505 domain-containing protein</fullName>
    </recommendedName>
</protein>
<reference evidence="1 2" key="1">
    <citation type="journal article" date="2019" name="Emerg. Microbes Infect.">
        <title>Comprehensive subspecies identification of 175 nontuberculous mycobacteria species based on 7547 genomic profiles.</title>
        <authorList>
            <person name="Matsumoto Y."/>
            <person name="Kinjo T."/>
            <person name="Motooka D."/>
            <person name="Nabeya D."/>
            <person name="Jung N."/>
            <person name="Uechi K."/>
            <person name="Horii T."/>
            <person name="Iida T."/>
            <person name="Fujita J."/>
            <person name="Nakamura S."/>
        </authorList>
    </citation>
    <scope>NUCLEOTIDE SEQUENCE [LARGE SCALE GENOMIC DNA]</scope>
    <source>
        <strain evidence="1 2">JCM 6370</strain>
    </source>
</reference>
<evidence type="ECO:0008006" key="3">
    <source>
        <dbReference type="Google" id="ProtNLM"/>
    </source>
</evidence>
<proteinExistence type="predicted"/>
<dbReference type="InterPro" id="IPR019639">
    <property type="entry name" value="DUF2505"/>
</dbReference>
<evidence type="ECO:0000313" key="1">
    <source>
        <dbReference type="EMBL" id="BBY80644.1"/>
    </source>
</evidence>
<gene>
    <name evidence="1" type="ORF">MPUL_18020</name>
</gene>
<accession>A0A7I7UGS2</accession>
<sequence>MSHSFDIVTESPVSVEQIHAAFGREDYWQARLADGVGTTLDLLRVDDDGAVNVSITQHLGRQVLPGVVAKVVPADLKLRYRETWRPVGDGSMRGVAEASASGGLGSSRAENWLAPSGGASQLRSAVRVDVKIPLMGRQLEKAIGSSLADSIPAVLRFTTTWIERTCMS</sequence>